<feature type="transmembrane region" description="Helical" evidence="1">
    <location>
        <begin position="6"/>
        <end position="27"/>
    </location>
</feature>
<keyword evidence="1" id="KW-0812">Transmembrane</keyword>
<reference evidence="2 3" key="1">
    <citation type="submission" date="2018-06" db="EMBL/GenBank/DDBJ databases">
        <authorList>
            <consortium name="Pathogen Informatics"/>
            <person name="Doyle S."/>
        </authorList>
    </citation>
    <scope>NUCLEOTIDE SEQUENCE [LARGE SCALE GENOMIC DNA]</scope>
    <source>
        <strain evidence="2 3">NCTC11227</strain>
    </source>
</reference>
<sequence length="149" mass="16527">MSMHQMALILHLLGASIWVGGHLYLFIRLMPGFIRHNDVAGFLKFEKSYEPLGMSALAVQVVTGLYMMHDIVPVGMWGEPMGFLSALIHGKLTWLALTIITALHARFRIVAKLEQGIYTDSTLKVMGIHVALICLWSVAFVVTGAMFRG</sequence>
<organism evidence="2 3">
    <name type="scientific">Moraxella ovis</name>
    <dbReference type="NCBI Taxonomy" id="29433"/>
    <lineage>
        <taxon>Bacteria</taxon>
        <taxon>Pseudomonadati</taxon>
        <taxon>Pseudomonadota</taxon>
        <taxon>Gammaproteobacteria</taxon>
        <taxon>Moraxellales</taxon>
        <taxon>Moraxellaceae</taxon>
        <taxon>Moraxella</taxon>
    </lineage>
</organism>
<feature type="transmembrane region" description="Helical" evidence="1">
    <location>
        <begin position="126"/>
        <end position="147"/>
    </location>
</feature>
<dbReference type="RefSeq" id="WP_147285059.1">
    <property type="nucleotide sequence ID" value="NZ_CP011158.1"/>
</dbReference>
<proteinExistence type="predicted"/>
<keyword evidence="1" id="KW-0472">Membrane</keyword>
<dbReference type="EMBL" id="UGPW01000001">
    <property type="protein sequence ID" value="STY86219.1"/>
    <property type="molecule type" value="Genomic_DNA"/>
</dbReference>
<protein>
    <submittedName>
        <fullName evidence="2">Copper export protein</fullName>
    </submittedName>
</protein>
<evidence type="ECO:0000313" key="2">
    <source>
        <dbReference type="EMBL" id="STY86219.1"/>
    </source>
</evidence>
<feature type="transmembrane region" description="Helical" evidence="1">
    <location>
        <begin position="81"/>
        <end position="105"/>
    </location>
</feature>
<name>A0A378PMQ9_9GAMM</name>
<accession>A0A378PMQ9</accession>
<dbReference type="Proteomes" id="UP000255102">
    <property type="component" value="Unassembled WGS sequence"/>
</dbReference>
<keyword evidence="1" id="KW-1133">Transmembrane helix</keyword>
<evidence type="ECO:0000313" key="3">
    <source>
        <dbReference type="Proteomes" id="UP000255102"/>
    </source>
</evidence>
<dbReference type="STRING" id="29433.MOVS_00910"/>
<evidence type="ECO:0000256" key="1">
    <source>
        <dbReference type="SAM" id="Phobius"/>
    </source>
</evidence>
<dbReference type="AlphaFoldDB" id="A0A378PMQ9"/>
<gene>
    <name evidence="2" type="ORF">NCTC11227_00189</name>
</gene>